<dbReference type="EMBL" id="AUSU01001592">
    <property type="protein sequence ID" value="EPS70667.1"/>
    <property type="molecule type" value="Genomic_DNA"/>
</dbReference>
<dbReference type="PANTHER" id="PTHR13710:SF156">
    <property type="entry name" value="ATP-DEPENDENT DNA HELICASE Q-LIKE 4B"/>
    <property type="match status" value="1"/>
</dbReference>
<accession>S8EDN1</accession>
<dbReference type="AlphaFoldDB" id="S8EDN1"/>
<dbReference type="InterPro" id="IPR018982">
    <property type="entry name" value="RQC_domain"/>
</dbReference>
<dbReference type="SUPFAM" id="SSF52540">
    <property type="entry name" value="P-loop containing nucleoside triphosphate hydrolases"/>
    <property type="match status" value="1"/>
</dbReference>
<feature type="domain" description="HRDC" evidence="6">
    <location>
        <begin position="282"/>
        <end position="340"/>
    </location>
</feature>
<dbReference type="Gene3D" id="1.10.150.80">
    <property type="entry name" value="HRDC domain"/>
    <property type="match status" value="1"/>
</dbReference>
<dbReference type="GO" id="GO:0000166">
    <property type="term" value="F:nucleotide binding"/>
    <property type="evidence" value="ECO:0007669"/>
    <property type="project" value="InterPro"/>
</dbReference>
<dbReference type="Gene3D" id="1.10.10.10">
    <property type="entry name" value="Winged helix-like DNA-binding domain superfamily/Winged helix DNA-binding domain"/>
    <property type="match status" value="1"/>
</dbReference>
<dbReference type="InterPro" id="IPR010997">
    <property type="entry name" value="HRDC-like_sf"/>
</dbReference>
<organism evidence="8 9">
    <name type="scientific">Genlisea aurea</name>
    <dbReference type="NCBI Taxonomy" id="192259"/>
    <lineage>
        <taxon>Eukaryota</taxon>
        <taxon>Viridiplantae</taxon>
        <taxon>Streptophyta</taxon>
        <taxon>Embryophyta</taxon>
        <taxon>Tracheophyta</taxon>
        <taxon>Spermatophyta</taxon>
        <taxon>Magnoliopsida</taxon>
        <taxon>eudicotyledons</taxon>
        <taxon>Gunneridae</taxon>
        <taxon>Pentapetalae</taxon>
        <taxon>asterids</taxon>
        <taxon>lamiids</taxon>
        <taxon>Lamiales</taxon>
        <taxon>Lentibulariaceae</taxon>
        <taxon>Genlisea</taxon>
    </lineage>
</organism>
<evidence type="ECO:0000256" key="2">
    <source>
        <dbReference type="ARBA" id="ARBA00008894"/>
    </source>
</evidence>
<dbReference type="GO" id="GO:0005634">
    <property type="term" value="C:nucleus"/>
    <property type="evidence" value="ECO:0007669"/>
    <property type="project" value="TreeGrafter"/>
</dbReference>
<dbReference type="Pfam" id="PF16124">
    <property type="entry name" value="RecQ_Zn_bind"/>
    <property type="match status" value="1"/>
</dbReference>
<dbReference type="GO" id="GO:0005737">
    <property type="term" value="C:cytoplasm"/>
    <property type="evidence" value="ECO:0007669"/>
    <property type="project" value="TreeGrafter"/>
</dbReference>
<dbReference type="OrthoDB" id="10261556at2759"/>
<evidence type="ECO:0000256" key="3">
    <source>
        <dbReference type="ARBA" id="ARBA00034617"/>
    </source>
</evidence>
<dbReference type="GO" id="GO:0005694">
    <property type="term" value="C:chromosome"/>
    <property type="evidence" value="ECO:0007669"/>
    <property type="project" value="TreeGrafter"/>
</dbReference>
<dbReference type="GO" id="GO:0009378">
    <property type="term" value="F:four-way junction helicase activity"/>
    <property type="evidence" value="ECO:0007669"/>
    <property type="project" value="TreeGrafter"/>
</dbReference>
<dbReference type="InterPro" id="IPR002121">
    <property type="entry name" value="HRDC_dom"/>
</dbReference>
<evidence type="ECO:0000259" key="7">
    <source>
        <dbReference type="PROSITE" id="PS51194"/>
    </source>
</evidence>
<evidence type="ECO:0000313" key="8">
    <source>
        <dbReference type="EMBL" id="EPS70667.1"/>
    </source>
</evidence>
<dbReference type="SUPFAM" id="SSF47819">
    <property type="entry name" value="HRDC-like"/>
    <property type="match status" value="1"/>
</dbReference>
<dbReference type="InterPro" id="IPR027417">
    <property type="entry name" value="P-loop_NTPase"/>
</dbReference>
<feature type="domain" description="Helicase C-terminal" evidence="7">
    <location>
        <begin position="1"/>
        <end position="82"/>
    </location>
</feature>
<dbReference type="PANTHER" id="PTHR13710">
    <property type="entry name" value="DNA HELICASE RECQ FAMILY MEMBER"/>
    <property type="match status" value="1"/>
</dbReference>
<name>S8EDN1_9LAMI</name>
<feature type="region of interest" description="Disordered" evidence="5">
    <location>
        <begin position="252"/>
        <end position="281"/>
    </location>
</feature>
<dbReference type="InterPro" id="IPR036388">
    <property type="entry name" value="WH-like_DNA-bd_sf"/>
</dbReference>
<dbReference type="GO" id="GO:0003676">
    <property type="term" value="F:nucleic acid binding"/>
    <property type="evidence" value="ECO:0007669"/>
    <property type="project" value="InterPro"/>
</dbReference>
<dbReference type="GO" id="GO:0043138">
    <property type="term" value="F:3'-5' DNA helicase activity"/>
    <property type="evidence" value="ECO:0007669"/>
    <property type="project" value="UniProtKB-EC"/>
</dbReference>
<dbReference type="PROSITE" id="PS50967">
    <property type="entry name" value="HRDC"/>
    <property type="match status" value="1"/>
</dbReference>
<evidence type="ECO:0000313" key="9">
    <source>
        <dbReference type="Proteomes" id="UP000015453"/>
    </source>
</evidence>
<dbReference type="InterPro" id="IPR001650">
    <property type="entry name" value="Helicase_C-like"/>
</dbReference>
<evidence type="ECO:0000256" key="4">
    <source>
        <dbReference type="ARBA" id="ARBA00034808"/>
    </source>
</evidence>
<comment type="caution">
    <text evidence="8">The sequence shown here is derived from an EMBL/GenBank/DDBJ whole genome shotgun (WGS) entry which is preliminary data.</text>
</comment>
<protein>
    <recommendedName>
        <fullName evidence="4">DNA 3'-5' helicase</fullName>
        <ecNumber evidence="4">5.6.2.4</ecNumber>
    </recommendedName>
</protein>
<evidence type="ECO:0000259" key="6">
    <source>
        <dbReference type="PROSITE" id="PS50967"/>
    </source>
</evidence>
<keyword evidence="9" id="KW-1185">Reference proteome</keyword>
<sequence>IGINKPDVRFVIHHSLPKSIEGYHQECGRAGRDGQPSSCVLYYSYADYIRVKHMISQGVTEQPYSGTGNYRSSTPTSGKLLETNTENLLRMVSYSENDVDCRRLLQLIHFGEKFDSLNCQNTCDNCCKSQKFVEKDVTMVAKKLVELVKVTRQQFSGAHLLEVFRGSLSQLVKKHRHETLNLHGAGKHLGKNEASRVLRHLVIEDILLEDVKKSDVYGSVSSVLKVNESKACNLFNGAQTIKLRFPSSAETSKKVSSATPAKGSLMPEKQEPPQPPQPDVDLDLSAKLYSALRLLRTVLVKEAGDGVMAYHIFGNATLQQISKKIPRSKEELLEINGIGK</sequence>
<dbReference type="PROSITE" id="PS51194">
    <property type="entry name" value="HELICASE_CTER"/>
    <property type="match status" value="1"/>
</dbReference>
<feature type="non-terminal residue" evidence="8">
    <location>
        <position position="1"/>
    </location>
</feature>
<dbReference type="InterPro" id="IPR044876">
    <property type="entry name" value="HRDC_dom_sf"/>
</dbReference>
<comment type="catalytic activity">
    <reaction evidence="3">
        <text>Couples ATP hydrolysis with the unwinding of duplex DNA by translocating in the 3'-5' direction.</text>
        <dbReference type="EC" id="5.6.2.4"/>
    </reaction>
</comment>
<reference evidence="8 9" key="1">
    <citation type="journal article" date="2013" name="BMC Genomics">
        <title>The miniature genome of a carnivorous plant Genlisea aurea contains a low number of genes and short non-coding sequences.</title>
        <authorList>
            <person name="Leushkin E.V."/>
            <person name="Sutormin R.A."/>
            <person name="Nabieva E.R."/>
            <person name="Penin A.A."/>
            <person name="Kondrashov A.S."/>
            <person name="Logacheva M.D."/>
        </authorList>
    </citation>
    <scope>NUCLEOTIDE SEQUENCE [LARGE SCALE GENOMIC DNA]</scope>
</reference>
<dbReference type="InterPro" id="IPR032284">
    <property type="entry name" value="RecQ_Zn-bd"/>
</dbReference>
<dbReference type="Proteomes" id="UP000015453">
    <property type="component" value="Unassembled WGS sequence"/>
</dbReference>
<dbReference type="SMART" id="SM00956">
    <property type="entry name" value="RQC"/>
    <property type="match status" value="1"/>
</dbReference>
<dbReference type="Pfam" id="PF00271">
    <property type="entry name" value="Helicase_C"/>
    <property type="match status" value="1"/>
</dbReference>
<dbReference type="EC" id="5.6.2.4" evidence="4"/>
<dbReference type="GO" id="GO:0000724">
    <property type="term" value="P:double-strand break repair via homologous recombination"/>
    <property type="evidence" value="ECO:0007669"/>
    <property type="project" value="TreeGrafter"/>
</dbReference>
<dbReference type="Gene3D" id="3.40.50.300">
    <property type="entry name" value="P-loop containing nucleotide triphosphate hydrolases"/>
    <property type="match status" value="1"/>
</dbReference>
<evidence type="ECO:0000256" key="5">
    <source>
        <dbReference type="SAM" id="MobiDB-lite"/>
    </source>
</evidence>
<evidence type="ECO:0000256" key="1">
    <source>
        <dbReference type="ARBA" id="ARBA00005446"/>
    </source>
</evidence>
<comment type="similarity">
    <text evidence="2">Belongs to the disease resistance NB-LRR family.</text>
</comment>
<dbReference type="GO" id="GO:0006260">
    <property type="term" value="P:DNA replication"/>
    <property type="evidence" value="ECO:0007669"/>
    <property type="project" value="InterPro"/>
</dbReference>
<dbReference type="Pfam" id="PF09382">
    <property type="entry name" value="RQC"/>
    <property type="match status" value="1"/>
</dbReference>
<comment type="similarity">
    <text evidence="1">Belongs to the helicase family. RecQ subfamily.</text>
</comment>
<dbReference type="Pfam" id="PF00570">
    <property type="entry name" value="HRDC"/>
    <property type="match status" value="1"/>
</dbReference>
<proteinExistence type="inferred from homology"/>
<gene>
    <name evidence="8" type="ORF">M569_04093</name>
</gene>